<keyword evidence="2" id="KW-1185">Reference proteome</keyword>
<dbReference type="Proteomes" id="UP000007319">
    <property type="component" value="Plasmid AZOBR_p3"/>
</dbReference>
<name>A0A9P1JYJ1_9PROT</name>
<gene>
    <name evidence="1" type="ORF">AZOBR_p310026</name>
</gene>
<organism evidence="1 2">
    <name type="scientific">Azospirillum baldaniorum</name>
    <dbReference type="NCBI Taxonomy" id="1064539"/>
    <lineage>
        <taxon>Bacteria</taxon>
        <taxon>Pseudomonadati</taxon>
        <taxon>Pseudomonadota</taxon>
        <taxon>Alphaproteobacteria</taxon>
        <taxon>Rhodospirillales</taxon>
        <taxon>Azospirillaceae</taxon>
        <taxon>Azospirillum</taxon>
    </lineage>
</organism>
<geneLocation type="plasmid" evidence="1 2">
    <name>AZOBR_p3</name>
</geneLocation>
<dbReference type="EMBL" id="HE577330">
    <property type="protein sequence ID" value="CCD02284.1"/>
    <property type="molecule type" value="Genomic_DNA"/>
</dbReference>
<dbReference type="KEGG" id="abs:AZOBR_p310026"/>
<evidence type="ECO:0000313" key="2">
    <source>
        <dbReference type="Proteomes" id="UP000007319"/>
    </source>
</evidence>
<reference evidence="1 2" key="1">
    <citation type="journal article" date="2011" name="PLoS Genet.">
        <title>Azospirillum genomes reveal transition of bacteria from aquatic to terrestrial environments.</title>
        <authorList>
            <person name="Wisniewski-Dye F."/>
            <person name="Borziak K."/>
            <person name="Khalsa-Moyers G."/>
            <person name="Alexandre G."/>
            <person name="Sukharnikov L.O."/>
            <person name="Wuichet K."/>
            <person name="Hurst G.B."/>
            <person name="McDonald W.H."/>
            <person name="Robertson J.S."/>
            <person name="Barbe V."/>
            <person name="Calteau A."/>
            <person name="Rouy Z."/>
            <person name="Mangenot S."/>
            <person name="Prigent-Combaret C."/>
            <person name="Normand P."/>
            <person name="Boyer M."/>
            <person name="Siguier P."/>
            <person name="Dessaux Y."/>
            <person name="Elmerich C."/>
            <person name="Condemine G."/>
            <person name="Krishnen G."/>
            <person name="Kennedy I."/>
            <person name="Paterson A.H."/>
            <person name="Gonzalez V."/>
            <person name="Mavingui P."/>
            <person name="Zhulin I.B."/>
        </authorList>
    </citation>
    <scope>NUCLEOTIDE SEQUENCE [LARGE SCALE GENOMIC DNA]</scope>
    <source>
        <strain evidence="1 2">Sp245</strain>
    </source>
</reference>
<proteinExistence type="predicted"/>
<sequence length="30" mass="3442">MKALGTYCMKVTKIMLSASSLLDMHFRNNH</sequence>
<evidence type="ECO:0000313" key="1">
    <source>
        <dbReference type="EMBL" id="CCD02284.1"/>
    </source>
</evidence>
<protein>
    <submittedName>
        <fullName evidence="1">Uncharacterized protein</fullName>
    </submittedName>
</protein>
<dbReference type="AlphaFoldDB" id="A0A9P1JYJ1"/>
<accession>A0A9P1JYJ1</accession>
<keyword evidence="1" id="KW-0614">Plasmid</keyword>